<dbReference type="STRING" id="1081102.A0A167SR60"/>
<reference evidence="2 3" key="1">
    <citation type="journal article" date="2016" name="Genome Biol. Evol.">
        <title>Divergent and convergent evolution of fungal pathogenicity.</title>
        <authorList>
            <person name="Shang Y."/>
            <person name="Xiao G."/>
            <person name="Zheng P."/>
            <person name="Cen K."/>
            <person name="Zhan S."/>
            <person name="Wang C."/>
        </authorList>
    </citation>
    <scope>NUCLEOTIDE SEQUENCE [LARGE SCALE GENOMIC DNA]</scope>
    <source>
        <strain evidence="2 3">RCEF 264</strain>
    </source>
</reference>
<accession>A0A167SR60</accession>
<feature type="region of interest" description="Disordered" evidence="1">
    <location>
        <begin position="205"/>
        <end position="228"/>
    </location>
</feature>
<evidence type="ECO:0000313" key="2">
    <source>
        <dbReference type="EMBL" id="OAA59853.1"/>
    </source>
</evidence>
<dbReference type="EMBL" id="AZHD01000010">
    <property type="protein sequence ID" value="OAA59853.1"/>
    <property type="molecule type" value="Genomic_DNA"/>
</dbReference>
<gene>
    <name evidence="2" type="ORF">SPI_06051</name>
</gene>
<evidence type="ECO:0000313" key="3">
    <source>
        <dbReference type="Proteomes" id="UP000076874"/>
    </source>
</evidence>
<proteinExistence type="predicted"/>
<comment type="caution">
    <text evidence="2">The sequence shown here is derived from an EMBL/GenBank/DDBJ whole genome shotgun (WGS) entry which is preliminary data.</text>
</comment>
<protein>
    <submittedName>
        <fullName evidence="2">Uncharacterized protein</fullName>
    </submittedName>
</protein>
<dbReference type="OrthoDB" id="5397087at2759"/>
<keyword evidence="3" id="KW-1185">Reference proteome</keyword>
<evidence type="ECO:0000256" key="1">
    <source>
        <dbReference type="SAM" id="MobiDB-lite"/>
    </source>
</evidence>
<dbReference type="AlphaFoldDB" id="A0A167SR60"/>
<name>A0A167SR60_9HYPO</name>
<dbReference type="Proteomes" id="UP000076874">
    <property type="component" value="Unassembled WGS sequence"/>
</dbReference>
<sequence>MASDIHRQRTGRGFKLTEEIVLKGDMYEEEDDVFPHRRALRGLPVDAAIAAAAAGTLPGSVPTFQELEDLRQRESTVNAMFAEHFPYATQTHQHQHTMYVQAQHMLQLQLQQMEQLQQQQFLQQEQMQQQHFHMMLQHHQEQPLQQYPQYQQPQQPQQHPIFHSQSPPVAMSPVGVPYPFVPPHPGVGSSSDLSPTVYGVYPSPTTSISPGQELSPGFSADSDLSNGSSAGQTIIGLSVVATVPTDVPSVPLSLPEIDELESLH</sequence>
<organism evidence="2 3">
    <name type="scientific">Niveomyces insectorum RCEF 264</name>
    <dbReference type="NCBI Taxonomy" id="1081102"/>
    <lineage>
        <taxon>Eukaryota</taxon>
        <taxon>Fungi</taxon>
        <taxon>Dikarya</taxon>
        <taxon>Ascomycota</taxon>
        <taxon>Pezizomycotina</taxon>
        <taxon>Sordariomycetes</taxon>
        <taxon>Hypocreomycetidae</taxon>
        <taxon>Hypocreales</taxon>
        <taxon>Cordycipitaceae</taxon>
        <taxon>Niveomyces</taxon>
    </lineage>
</organism>